<name>A0A0M2NN81_9FIRM</name>
<evidence type="ECO:0000313" key="3">
    <source>
        <dbReference type="Proteomes" id="UP000034076"/>
    </source>
</evidence>
<sequence>MLLNPCVVDTQELVGSCHHVDVIMLTLAAFFVKILEYSIMRGRVFEQAVHDLKKRLSE</sequence>
<reference evidence="2 3" key="1">
    <citation type="submission" date="2015-04" db="EMBL/GenBank/DDBJ databases">
        <title>Draft genome sequence of bacteremic isolate Catabacter hongkongensis type strain HKU16T.</title>
        <authorList>
            <person name="Lau S.K."/>
            <person name="Teng J.L."/>
            <person name="Huang Y."/>
            <person name="Curreem S.O."/>
            <person name="Tsui S.K."/>
            <person name="Woo P.C."/>
        </authorList>
    </citation>
    <scope>NUCLEOTIDE SEQUENCE [LARGE SCALE GENOMIC DNA]</scope>
    <source>
        <strain evidence="2 3">HKU16</strain>
    </source>
</reference>
<gene>
    <name evidence="2" type="ORF">CHK_0019</name>
    <name evidence="1" type="ORF">CHK_0413</name>
</gene>
<evidence type="ECO:0000313" key="1">
    <source>
        <dbReference type="EMBL" id="KKI52086.1"/>
    </source>
</evidence>
<accession>A0A0M2NN81</accession>
<keyword evidence="3" id="KW-1185">Reference proteome</keyword>
<organism evidence="2 3">
    <name type="scientific">Christensenella hongkongensis</name>
    <dbReference type="NCBI Taxonomy" id="270498"/>
    <lineage>
        <taxon>Bacteria</taxon>
        <taxon>Bacillati</taxon>
        <taxon>Bacillota</taxon>
        <taxon>Clostridia</taxon>
        <taxon>Christensenellales</taxon>
        <taxon>Christensenellaceae</taxon>
        <taxon>Christensenella</taxon>
    </lineage>
</organism>
<dbReference type="EMBL" id="LAYJ01000042">
    <property type="protein sequence ID" value="KKI52086.1"/>
    <property type="molecule type" value="Genomic_DNA"/>
</dbReference>
<dbReference type="Proteomes" id="UP000034076">
    <property type="component" value="Unassembled WGS sequence"/>
</dbReference>
<dbReference type="EMBL" id="LAYJ01000005">
    <property type="protein sequence ID" value="KKI52466.1"/>
    <property type="molecule type" value="Genomic_DNA"/>
</dbReference>
<protein>
    <submittedName>
        <fullName evidence="2">Uncharacterized protein</fullName>
    </submittedName>
</protein>
<proteinExistence type="predicted"/>
<comment type="caution">
    <text evidence="2">The sequence shown here is derived from an EMBL/GenBank/DDBJ whole genome shotgun (WGS) entry which is preliminary data.</text>
</comment>
<evidence type="ECO:0000313" key="2">
    <source>
        <dbReference type="EMBL" id="KKI52466.1"/>
    </source>
</evidence>
<dbReference type="AlphaFoldDB" id="A0A0M2NN81"/>